<gene>
    <name evidence="3" type="ORF">SK069_14050</name>
</gene>
<dbReference type="Proteomes" id="UP001277761">
    <property type="component" value="Unassembled WGS sequence"/>
</dbReference>
<name>A0ABU4VLN3_9ACTN</name>
<sequence>MTPAAPSLLRRGARELAELVRTGELRAVDLVEAALGRIAALDPQVNAFVDVWADEALEAAAAIGPGDPRPFAGVPTAMKNNRGVAGKRLTVGSTATGDDVAPADHNATRRLRDAGFVLVGSTSLPEWGITPVTHPRRFGPTRNPWDLGRTAGGSSGGAAAAVAAGMLPVAHGNDGGGSIRIPASCCGLVGLKPARGRVSLAPDLGHHLLACDGMLTRTVGDAAATLDVLAGYETGDASWAPPPSGAFAAAAARGAQDGPGRPLRIAVATAPPLDADPSPADHAAAHRAGELLAGLGHHVEVADAPWRLPGLLDLFTASFGPGVASQMRVIELRRGRDLEPGDVEALSWELLEQAKALRAVDYLVADAAIQGVGRRVVQWLAPYDAVVTPALATAPVPVGALDPDGPDPMAGFRGGADFSPYAAIANVAGVPAISLPLFLRPEDDDAAGLPLAVQLLGPPAGEELLLALAAQVEAAHPWDDRVAPLARS</sequence>
<evidence type="ECO:0000313" key="3">
    <source>
        <dbReference type="EMBL" id="MDX8152725.1"/>
    </source>
</evidence>
<proteinExistence type="inferred from homology"/>
<evidence type="ECO:0000256" key="1">
    <source>
        <dbReference type="ARBA" id="ARBA00009199"/>
    </source>
</evidence>
<dbReference type="PANTHER" id="PTHR11895:SF7">
    <property type="entry name" value="GLUTAMYL-TRNA(GLN) AMIDOTRANSFERASE SUBUNIT A, MITOCHONDRIAL"/>
    <property type="match status" value="1"/>
</dbReference>
<dbReference type="EMBL" id="JAXAVX010000007">
    <property type="protein sequence ID" value="MDX8152725.1"/>
    <property type="molecule type" value="Genomic_DNA"/>
</dbReference>
<evidence type="ECO:0000259" key="2">
    <source>
        <dbReference type="Pfam" id="PF01425"/>
    </source>
</evidence>
<feature type="domain" description="Amidase" evidence="2">
    <location>
        <begin position="29"/>
        <end position="466"/>
    </location>
</feature>
<reference evidence="3 4" key="1">
    <citation type="submission" date="2023-11" db="EMBL/GenBank/DDBJ databases">
        <authorList>
            <person name="Xu M."/>
            <person name="Jiang T."/>
        </authorList>
    </citation>
    <scope>NUCLEOTIDE SEQUENCE [LARGE SCALE GENOMIC DNA]</scope>
    <source>
        <strain evidence="3 4">SD</strain>
    </source>
</reference>
<dbReference type="InterPro" id="IPR023631">
    <property type="entry name" value="Amidase_dom"/>
</dbReference>
<dbReference type="PANTHER" id="PTHR11895">
    <property type="entry name" value="TRANSAMIDASE"/>
    <property type="match status" value="1"/>
</dbReference>
<accession>A0ABU4VLN3</accession>
<dbReference type="InterPro" id="IPR000120">
    <property type="entry name" value="Amidase"/>
</dbReference>
<dbReference type="InterPro" id="IPR036928">
    <property type="entry name" value="AS_sf"/>
</dbReference>
<dbReference type="PROSITE" id="PS00571">
    <property type="entry name" value="AMIDASES"/>
    <property type="match status" value="1"/>
</dbReference>
<comment type="caution">
    <text evidence="3">The sequence shown here is derived from an EMBL/GenBank/DDBJ whole genome shotgun (WGS) entry which is preliminary data.</text>
</comment>
<dbReference type="Gene3D" id="3.90.1300.10">
    <property type="entry name" value="Amidase signature (AS) domain"/>
    <property type="match status" value="1"/>
</dbReference>
<keyword evidence="4" id="KW-1185">Reference proteome</keyword>
<dbReference type="InterPro" id="IPR020556">
    <property type="entry name" value="Amidase_CS"/>
</dbReference>
<dbReference type="RefSeq" id="WP_319954881.1">
    <property type="nucleotide sequence ID" value="NZ_JAXAVX010000007.1"/>
</dbReference>
<comment type="similarity">
    <text evidence="1">Belongs to the amidase family.</text>
</comment>
<evidence type="ECO:0000313" key="4">
    <source>
        <dbReference type="Proteomes" id="UP001277761"/>
    </source>
</evidence>
<dbReference type="SUPFAM" id="SSF75304">
    <property type="entry name" value="Amidase signature (AS) enzymes"/>
    <property type="match status" value="1"/>
</dbReference>
<protein>
    <submittedName>
        <fullName evidence="3">Amidase</fullName>
    </submittedName>
</protein>
<organism evidence="3 4">
    <name type="scientific">Patulibacter brassicae</name>
    <dbReference type="NCBI Taxonomy" id="1705717"/>
    <lineage>
        <taxon>Bacteria</taxon>
        <taxon>Bacillati</taxon>
        <taxon>Actinomycetota</taxon>
        <taxon>Thermoleophilia</taxon>
        <taxon>Solirubrobacterales</taxon>
        <taxon>Patulibacteraceae</taxon>
        <taxon>Patulibacter</taxon>
    </lineage>
</organism>
<dbReference type="Pfam" id="PF01425">
    <property type="entry name" value="Amidase"/>
    <property type="match status" value="1"/>
</dbReference>